<dbReference type="Proteomes" id="UP000197424">
    <property type="component" value="Chromosome"/>
</dbReference>
<feature type="transmembrane region" description="Helical" evidence="7">
    <location>
        <begin position="370"/>
        <end position="389"/>
    </location>
</feature>
<evidence type="ECO:0000256" key="6">
    <source>
        <dbReference type="ARBA" id="ARBA00023136"/>
    </source>
</evidence>
<evidence type="ECO:0000256" key="4">
    <source>
        <dbReference type="ARBA" id="ARBA00022692"/>
    </source>
</evidence>
<organism evidence="9 10">
    <name type="scientific">Laribacter hongkongensis</name>
    <dbReference type="NCBI Taxonomy" id="168471"/>
    <lineage>
        <taxon>Bacteria</taxon>
        <taxon>Pseudomonadati</taxon>
        <taxon>Pseudomonadota</taxon>
        <taxon>Betaproteobacteria</taxon>
        <taxon>Neisseriales</taxon>
        <taxon>Aquaspirillaceae</taxon>
        <taxon>Laribacter</taxon>
    </lineage>
</organism>
<protein>
    <submittedName>
        <fullName evidence="9">Sodium/hydrogen exchanger</fullName>
    </submittedName>
</protein>
<gene>
    <name evidence="9" type="ORF">LHGZ1_2366</name>
</gene>
<name>A0A248LKB9_9NEIS</name>
<sequence length="574" mass="60995">MEHNFPLISTIAAGFGLALVFGFLAERFRIPALVGYLFAGIVIAPTTPGFVGDVHLAAQLSEIGVMLLMFGVGLHFSLDDLLSVKRIAIPGAVVQMGVATVLGALLASWWGWSLGAALVFGVSLSCASTVVLLKALEARGILASMNGRIAVGWLVMEDLATVLVLVLLPPLAGLLGGGEAAAPGGSLWWTIGKTLLQVSLFIGLMLLVGRRILPWLIWQVARTGSRELFTLSVITAAIGIAYGAAELFGVSFALGAFFAGMVLRESRLSHRAASESLPLRDAFAVLFFVAVGMLFEPSILIKMPLHVLGVVAIIILCKSLAAAVLVVAFRYPLRTALTISASLAQIGEFSFILAGLGLSLGLLPPEGQSLIVAGALISIALNPVVFASVPPLSRWLLARSALARRLDARPDPYAELPHDTEHHYLQGQVVLVGYGRIGEALAASMLARQIPFVVVEQNRERVDRLRERGIKAVCGDAAEPDVLVQAHIMHAAMLVVASDNPAAVPAMVDTALTLNPDIDLLLQAACEADWQELQQQCNATVIFGEDTLTQAMQTHVEAFFARRETHEDAVASPQ</sequence>
<keyword evidence="6 7" id="KW-0472">Membrane</keyword>
<dbReference type="PROSITE" id="PS51201">
    <property type="entry name" value="RCK_N"/>
    <property type="match status" value="1"/>
</dbReference>
<comment type="similarity">
    <text evidence="2">Belongs to the monovalent cation:proton antiporter 2 (CPA2) transporter (TC 2.A.37) family.</text>
</comment>
<feature type="transmembrane region" description="Helical" evidence="7">
    <location>
        <begin position="57"/>
        <end position="76"/>
    </location>
</feature>
<dbReference type="InterPro" id="IPR036291">
    <property type="entry name" value="NAD(P)-bd_dom_sf"/>
</dbReference>
<dbReference type="InterPro" id="IPR003148">
    <property type="entry name" value="RCK_N"/>
</dbReference>
<accession>A0A248LKB9</accession>
<evidence type="ECO:0000256" key="3">
    <source>
        <dbReference type="ARBA" id="ARBA00022448"/>
    </source>
</evidence>
<dbReference type="GO" id="GO:0016020">
    <property type="term" value="C:membrane"/>
    <property type="evidence" value="ECO:0007669"/>
    <property type="project" value="UniProtKB-SubCell"/>
</dbReference>
<feature type="transmembrane region" description="Helical" evidence="7">
    <location>
        <begin position="148"/>
        <end position="168"/>
    </location>
</feature>
<evidence type="ECO:0000256" key="2">
    <source>
        <dbReference type="ARBA" id="ARBA00005551"/>
    </source>
</evidence>
<evidence type="ECO:0000313" key="9">
    <source>
        <dbReference type="EMBL" id="ASJ25197.1"/>
    </source>
</evidence>
<feature type="transmembrane region" description="Helical" evidence="7">
    <location>
        <begin position="188"/>
        <end position="208"/>
    </location>
</feature>
<feature type="transmembrane region" description="Helical" evidence="7">
    <location>
        <begin position="282"/>
        <end position="300"/>
    </location>
</feature>
<feature type="domain" description="RCK N-terminal" evidence="8">
    <location>
        <begin position="426"/>
        <end position="543"/>
    </location>
</feature>
<dbReference type="InterPro" id="IPR038770">
    <property type="entry name" value="Na+/solute_symporter_sf"/>
</dbReference>
<dbReference type="Pfam" id="PF00999">
    <property type="entry name" value="Na_H_Exchanger"/>
    <property type="match status" value="1"/>
</dbReference>
<dbReference type="AlphaFoldDB" id="A0A248LKB9"/>
<keyword evidence="4 7" id="KW-0812">Transmembrane</keyword>
<evidence type="ECO:0000256" key="5">
    <source>
        <dbReference type="ARBA" id="ARBA00022989"/>
    </source>
</evidence>
<feature type="transmembrane region" description="Helical" evidence="7">
    <location>
        <begin position="32"/>
        <end position="51"/>
    </location>
</feature>
<evidence type="ECO:0000256" key="1">
    <source>
        <dbReference type="ARBA" id="ARBA00004141"/>
    </source>
</evidence>
<evidence type="ECO:0000313" key="10">
    <source>
        <dbReference type="Proteomes" id="UP000197424"/>
    </source>
</evidence>
<dbReference type="EMBL" id="CP022115">
    <property type="protein sequence ID" value="ASJ25197.1"/>
    <property type="molecule type" value="Genomic_DNA"/>
</dbReference>
<feature type="transmembrane region" description="Helical" evidence="7">
    <location>
        <begin position="307"/>
        <end position="331"/>
    </location>
</feature>
<comment type="subcellular location">
    <subcellularLocation>
        <location evidence="1">Membrane</location>
        <topology evidence="1">Multi-pass membrane protein</topology>
    </subcellularLocation>
</comment>
<dbReference type="OrthoDB" id="9781411at2"/>
<feature type="transmembrane region" description="Helical" evidence="7">
    <location>
        <begin position="6"/>
        <end position="25"/>
    </location>
</feature>
<dbReference type="Pfam" id="PF02254">
    <property type="entry name" value="TrkA_N"/>
    <property type="match status" value="1"/>
</dbReference>
<evidence type="ECO:0000259" key="8">
    <source>
        <dbReference type="PROSITE" id="PS51201"/>
    </source>
</evidence>
<dbReference type="PANTHER" id="PTHR42751">
    <property type="entry name" value="SODIUM/HYDROGEN EXCHANGER FAMILY/TRKA DOMAIN PROTEIN"/>
    <property type="match status" value="1"/>
</dbReference>
<feature type="transmembrane region" description="Helical" evidence="7">
    <location>
        <begin position="116"/>
        <end position="136"/>
    </location>
</feature>
<proteinExistence type="inferred from homology"/>
<dbReference type="RefSeq" id="WP_088861170.1">
    <property type="nucleotide sequence ID" value="NZ_CP022115.1"/>
</dbReference>
<dbReference type="Gene3D" id="1.20.1530.20">
    <property type="match status" value="1"/>
</dbReference>
<feature type="transmembrane region" description="Helical" evidence="7">
    <location>
        <begin position="343"/>
        <end position="363"/>
    </location>
</feature>
<feature type="transmembrane region" description="Helical" evidence="7">
    <location>
        <begin position="229"/>
        <end position="262"/>
    </location>
</feature>
<reference evidence="10" key="1">
    <citation type="submission" date="2017-06" db="EMBL/GenBank/DDBJ databases">
        <title>Whole genome sequence of Laribacter hongkongensis LHGZ1.</title>
        <authorList>
            <person name="Chen D."/>
            <person name="Wu H."/>
            <person name="Chen J."/>
        </authorList>
    </citation>
    <scope>NUCLEOTIDE SEQUENCE [LARGE SCALE GENOMIC DNA]</scope>
    <source>
        <strain evidence="10">LHGZ1</strain>
    </source>
</reference>
<dbReference type="Gene3D" id="3.40.50.720">
    <property type="entry name" value="NAD(P)-binding Rossmann-like Domain"/>
    <property type="match status" value="1"/>
</dbReference>
<dbReference type="GO" id="GO:0015297">
    <property type="term" value="F:antiporter activity"/>
    <property type="evidence" value="ECO:0007669"/>
    <property type="project" value="InterPro"/>
</dbReference>
<dbReference type="PANTHER" id="PTHR42751:SF1">
    <property type="entry name" value="CATION_PROTON ANTIPORTER YBAL-RELATED"/>
    <property type="match status" value="1"/>
</dbReference>
<keyword evidence="3" id="KW-0813">Transport</keyword>
<dbReference type="GO" id="GO:1902600">
    <property type="term" value="P:proton transmembrane transport"/>
    <property type="evidence" value="ECO:0007669"/>
    <property type="project" value="InterPro"/>
</dbReference>
<evidence type="ECO:0000256" key="7">
    <source>
        <dbReference type="SAM" id="Phobius"/>
    </source>
</evidence>
<dbReference type="GO" id="GO:0006813">
    <property type="term" value="P:potassium ion transport"/>
    <property type="evidence" value="ECO:0007669"/>
    <property type="project" value="InterPro"/>
</dbReference>
<dbReference type="SUPFAM" id="SSF51735">
    <property type="entry name" value="NAD(P)-binding Rossmann-fold domains"/>
    <property type="match status" value="1"/>
</dbReference>
<keyword evidence="5 7" id="KW-1133">Transmembrane helix</keyword>
<dbReference type="NCBIfam" id="NF007950">
    <property type="entry name" value="PRK10669.1"/>
    <property type="match status" value="1"/>
</dbReference>
<feature type="transmembrane region" description="Helical" evidence="7">
    <location>
        <begin position="88"/>
        <end position="110"/>
    </location>
</feature>
<dbReference type="InterPro" id="IPR006153">
    <property type="entry name" value="Cation/H_exchanger_TM"/>
</dbReference>